<dbReference type="InterPro" id="IPR029061">
    <property type="entry name" value="THDP-binding"/>
</dbReference>
<evidence type="ECO:0000256" key="9">
    <source>
        <dbReference type="ARBA" id="ARBA00023317"/>
    </source>
</evidence>
<dbReference type="SUPFAM" id="SSF52922">
    <property type="entry name" value="TK C-terminal domain-like"/>
    <property type="match status" value="1"/>
</dbReference>
<evidence type="ECO:0000256" key="3">
    <source>
        <dbReference type="ARBA" id="ARBA00011870"/>
    </source>
</evidence>
<protein>
    <recommendedName>
        <fullName evidence="5 10">Pyruvate dehydrogenase E1 component subunit beta</fullName>
        <ecNumber evidence="4 10">1.2.4.1</ecNumber>
    </recommendedName>
</protein>
<evidence type="ECO:0000256" key="10">
    <source>
        <dbReference type="RuleBase" id="RU364074"/>
    </source>
</evidence>
<evidence type="ECO:0000256" key="6">
    <source>
        <dbReference type="ARBA" id="ARBA00022823"/>
    </source>
</evidence>
<comment type="cofactor">
    <cofactor evidence="1">
        <name>(R)-lipoate</name>
        <dbReference type="ChEBI" id="CHEBI:83088"/>
    </cofactor>
</comment>
<dbReference type="EMBL" id="JAMQAY010000001">
    <property type="protein sequence ID" value="MCM2399633.1"/>
    <property type="molecule type" value="Genomic_DNA"/>
</dbReference>
<evidence type="ECO:0000256" key="8">
    <source>
        <dbReference type="ARBA" id="ARBA00023052"/>
    </source>
</evidence>
<evidence type="ECO:0000256" key="7">
    <source>
        <dbReference type="ARBA" id="ARBA00023002"/>
    </source>
</evidence>
<dbReference type="NCBIfam" id="NF008854">
    <property type="entry name" value="PRK11892.1"/>
    <property type="match status" value="1"/>
</dbReference>
<evidence type="ECO:0000256" key="5">
    <source>
        <dbReference type="ARBA" id="ARBA00016138"/>
    </source>
</evidence>
<dbReference type="Gene3D" id="3.40.50.970">
    <property type="match status" value="1"/>
</dbReference>
<dbReference type="InterPro" id="IPR009014">
    <property type="entry name" value="Transketo_C/PFOR_II"/>
</dbReference>
<dbReference type="PROSITE" id="PS00189">
    <property type="entry name" value="LIPOYL"/>
    <property type="match status" value="1"/>
</dbReference>
<comment type="caution">
    <text evidence="12">The sequence shown here is derived from an EMBL/GenBank/DDBJ whole genome shotgun (WGS) entry which is preliminary data.</text>
</comment>
<evidence type="ECO:0000256" key="2">
    <source>
        <dbReference type="ARBA" id="ARBA00001964"/>
    </source>
</evidence>
<evidence type="ECO:0000313" key="12">
    <source>
        <dbReference type="EMBL" id="MCM2399633.1"/>
    </source>
</evidence>
<dbReference type="Pfam" id="PF02780">
    <property type="entry name" value="Transketolase_C"/>
    <property type="match status" value="1"/>
</dbReference>
<dbReference type="SMART" id="SM00861">
    <property type="entry name" value="Transket_pyr"/>
    <property type="match status" value="1"/>
</dbReference>
<dbReference type="InterPro" id="IPR000089">
    <property type="entry name" value="Biotin_lipoyl"/>
</dbReference>
<keyword evidence="8 10" id="KW-0786">Thiamine pyrophosphate</keyword>
<dbReference type="SUPFAM" id="SSF51230">
    <property type="entry name" value="Single hybrid motif"/>
    <property type="match status" value="1"/>
</dbReference>
<dbReference type="InterPro" id="IPR005475">
    <property type="entry name" value="Transketolase-like_Pyr-bd"/>
</dbReference>
<evidence type="ECO:0000256" key="4">
    <source>
        <dbReference type="ARBA" id="ARBA00012281"/>
    </source>
</evidence>
<keyword evidence="6" id="KW-0450">Lipoyl</keyword>
<dbReference type="Gene3D" id="3.40.50.920">
    <property type="match status" value="1"/>
</dbReference>
<comment type="catalytic activity">
    <reaction evidence="10">
        <text>N(6)-[(R)-lipoyl]-L-lysyl-[protein] + pyruvate + H(+) = N(6)-[(R)-S(8)-acetyldihydrolipoyl]-L-lysyl-[protein] + CO2</text>
        <dbReference type="Rhea" id="RHEA:19189"/>
        <dbReference type="Rhea" id="RHEA-COMP:10474"/>
        <dbReference type="Rhea" id="RHEA-COMP:10478"/>
        <dbReference type="ChEBI" id="CHEBI:15361"/>
        <dbReference type="ChEBI" id="CHEBI:15378"/>
        <dbReference type="ChEBI" id="CHEBI:16526"/>
        <dbReference type="ChEBI" id="CHEBI:83099"/>
        <dbReference type="ChEBI" id="CHEBI:83111"/>
        <dbReference type="EC" id="1.2.4.1"/>
    </reaction>
</comment>
<evidence type="ECO:0000313" key="13">
    <source>
        <dbReference type="Proteomes" id="UP001155079"/>
    </source>
</evidence>
<keyword evidence="13" id="KW-1185">Reference proteome</keyword>
<comment type="subunit">
    <text evidence="3">Heterodimer of an alpha and a beta chain.</text>
</comment>
<dbReference type="SUPFAM" id="SSF52518">
    <property type="entry name" value="Thiamin diphosphate-binding fold (THDP-binding)"/>
    <property type="match status" value="1"/>
</dbReference>
<dbReference type="GO" id="GO:0004739">
    <property type="term" value="F:pyruvate dehydrogenase (acetyl-transferring) activity"/>
    <property type="evidence" value="ECO:0007669"/>
    <property type="project" value="UniProtKB-EC"/>
</dbReference>
<feature type="domain" description="Lipoyl-binding" evidence="11">
    <location>
        <begin position="2"/>
        <end position="78"/>
    </location>
</feature>
<dbReference type="NCBIfam" id="NF006667">
    <property type="entry name" value="PRK09212.1"/>
    <property type="match status" value="1"/>
</dbReference>
<dbReference type="InterPro" id="IPR003016">
    <property type="entry name" value="2-oxoA_DH_lipoyl-BS"/>
</dbReference>
<name>A0ABT0V1E5_9HYPH</name>
<dbReference type="Proteomes" id="UP001155079">
    <property type="component" value="Unassembled WGS sequence"/>
</dbReference>
<comment type="cofactor">
    <cofactor evidence="2 10">
        <name>thiamine diphosphate</name>
        <dbReference type="ChEBI" id="CHEBI:58937"/>
    </cofactor>
</comment>
<evidence type="ECO:0000256" key="1">
    <source>
        <dbReference type="ARBA" id="ARBA00001938"/>
    </source>
</evidence>
<dbReference type="InterPro" id="IPR027110">
    <property type="entry name" value="PDHB_mito-type"/>
</dbReference>
<comment type="function">
    <text evidence="10">The pyruvate dehydrogenase complex catalyzes the overall conversion of pyruvate to acetyl-CoA and CO2.</text>
</comment>
<accession>A0ABT0V1E5</accession>
<evidence type="ECO:0000259" key="11">
    <source>
        <dbReference type="PROSITE" id="PS50968"/>
    </source>
</evidence>
<dbReference type="PANTHER" id="PTHR11624:SF96">
    <property type="entry name" value="PYRUVATE DEHYDROGENASE E1 COMPONENT SUBUNIT BETA, MITOCHONDRIAL"/>
    <property type="match status" value="1"/>
</dbReference>
<dbReference type="RefSeq" id="WP_250943543.1">
    <property type="nucleotide sequence ID" value="NZ_JAMQAY010000001.1"/>
</dbReference>
<dbReference type="Pfam" id="PF02779">
    <property type="entry name" value="Transket_pyr"/>
    <property type="match status" value="1"/>
</dbReference>
<dbReference type="PANTHER" id="PTHR11624">
    <property type="entry name" value="DEHYDROGENASE RELATED"/>
    <property type="match status" value="1"/>
</dbReference>
<dbReference type="Pfam" id="PF00364">
    <property type="entry name" value="Biotin_lipoyl"/>
    <property type="match status" value="1"/>
</dbReference>
<dbReference type="PROSITE" id="PS50968">
    <property type="entry name" value="BIOTINYL_LIPOYL"/>
    <property type="match status" value="1"/>
</dbReference>
<proteinExistence type="predicted"/>
<reference evidence="12 13" key="1">
    <citation type="submission" date="2022-06" db="EMBL/GenBank/DDBJ databases">
        <authorList>
            <person name="Sun Q."/>
        </authorList>
    </citation>
    <scope>NUCLEOTIDE SEQUENCE [LARGE SCALE GENOMIC DNA]</scope>
    <source>
        <strain evidence="12 13">S153</strain>
    </source>
</reference>
<sequence>MPIDILMPALSPTMEEGTLSKWVKKEGDSVKSGDVIAEIETDKATMEVEAVDEGVLGKLLVAAGTENVKVNTPIAVLLQDGETAADIGTEKPAALPKADVAPAPAAVEAEKPAASASVPAAPVATVAADPDIPAGTEMVTMTVREALREAMAEEMRSNPDVFIMGEEVAEYQGAYKITQGLLQEFGPKRVVDTPITEHGFAGVGVGAAMAGLRPIVEFMTFNFAMQAIDQIINSAAKTLYMSGGQMGAPIVFRGPNGAAARVAAQHSQDYAAWYSHIPGLKVIQPYTAADAKGLLKAAIRDPNPVIFLENEILYGHSFEVPKLDDFVLPIGKARIHKAGTDVTVVSWGIGMTYATKAVEELSKEGIDVELIDLRTIRPMDIPTVVESVKKTGRLVTVEEGYPQSSVGTEIATRVMQQAFDYLDAPILTIAGKDVPMPYAANLEKLALPNVGEVVQAVKTVCYK</sequence>
<gene>
    <name evidence="12" type="ORF">NBH20_00545</name>
</gene>
<keyword evidence="7 10" id="KW-0560">Oxidoreductase</keyword>
<dbReference type="CDD" id="cd07036">
    <property type="entry name" value="TPP_PYR_E1-PDHc-beta_like"/>
    <property type="match status" value="1"/>
</dbReference>
<organism evidence="12 13">
    <name type="scientific">Ciceribacter sichuanensis</name>
    <dbReference type="NCBI Taxonomy" id="2949647"/>
    <lineage>
        <taxon>Bacteria</taxon>
        <taxon>Pseudomonadati</taxon>
        <taxon>Pseudomonadota</taxon>
        <taxon>Alphaproteobacteria</taxon>
        <taxon>Hyphomicrobiales</taxon>
        <taxon>Rhizobiaceae</taxon>
        <taxon>Ciceribacter</taxon>
    </lineage>
</organism>
<dbReference type="InterPro" id="IPR033248">
    <property type="entry name" value="Transketolase_C"/>
</dbReference>
<dbReference type="InterPro" id="IPR011053">
    <property type="entry name" value="Single_hybrid_motif"/>
</dbReference>
<dbReference type="CDD" id="cd06849">
    <property type="entry name" value="lipoyl_domain"/>
    <property type="match status" value="1"/>
</dbReference>
<dbReference type="Gene3D" id="2.40.50.100">
    <property type="match status" value="1"/>
</dbReference>
<dbReference type="EC" id="1.2.4.1" evidence="4 10"/>
<keyword evidence="9 10" id="KW-0670">Pyruvate</keyword>